<evidence type="ECO:0000256" key="4">
    <source>
        <dbReference type="HAMAP-Rule" id="MF_01343"/>
    </source>
</evidence>
<dbReference type="SMART" id="SM01387">
    <property type="entry name" value="Ribosomal_S15"/>
    <property type="match status" value="1"/>
</dbReference>
<dbReference type="PANTHER" id="PTHR23321">
    <property type="entry name" value="RIBOSOMAL PROTEIN S15, BACTERIAL AND ORGANELLAR"/>
    <property type="match status" value="1"/>
</dbReference>
<evidence type="ECO:0000256" key="6">
    <source>
        <dbReference type="RuleBase" id="RU004524"/>
    </source>
</evidence>
<evidence type="ECO:0000313" key="8">
    <source>
        <dbReference type="Proteomes" id="UP000177349"/>
    </source>
</evidence>
<dbReference type="PANTHER" id="PTHR23321:SF26">
    <property type="entry name" value="SMALL RIBOSOMAL SUBUNIT PROTEIN US15M"/>
    <property type="match status" value="1"/>
</dbReference>
<evidence type="ECO:0000256" key="2">
    <source>
        <dbReference type="ARBA" id="ARBA00023274"/>
    </source>
</evidence>
<comment type="caution">
    <text evidence="7">The sequence shown here is derived from an EMBL/GenBank/DDBJ whole genome shotgun (WGS) entry which is preliminary data.</text>
</comment>
<dbReference type="InterPro" id="IPR005290">
    <property type="entry name" value="Ribosomal_uS15_bac-type"/>
</dbReference>
<dbReference type="HAMAP" id="MF_01343_B">
    <property type="entry name" value="Ribosomal_uS15_B"/>
    <property type="match status" value="1"/>
</dbReference>
<dbReference type="InterPro" id="IPR009068">
    <property type="entry name" value="uS15_NS1_RNA-bd_sf"/>
</dbReference>
<dbReference type="AlphaFoldDB" id="A0A1G2BTP6"/>
<dbReference type="PROSITE" id="PS00362">
    <property type="entry name" value="RIBOSOMAL_S15"/>
    <property type="match status" value="1"/>
</dbReference>
<keyword evidence="1 4" id="KW-0689">Ribosomal protein</keyword>
<organism evidence="7 8">
    <name type="scientific">Candidatus Komeilibacteria bacterium RIFCSPLOWO2_01_FULL_53_11</name>
    <dbReference type="NCBI Taxonomy" id="1798552"/>
    <lineage>
        <taxon>Bacteria</taxon>
        <taxon>Candidatus Komeiliibacteriota</taxon>
    </lineage>
</organism>
<accession>A0A1G2BTP6</accession>
<evidence type="ECO:0000256" key="1">
    <source>
        <dbReference type="ARBA" id="ARBA00022980"/>
    </source>
</evidence>
<evidence type="ECO:0000256" key="3">
    <source>
        <dbReference type="ARBA" id="ARBA00064542"/>
    </source>
</evidence>
<gene>
    <name evidence="4" type="primary">rpsO</name>
    <name evidence="7" type="ORF">A3B31_03500</name>
</gene>
<comment type="similarity">
    <text evidence="4 5">Belongs to the universal ribosomal protein uS15 family.</text>
</comment>
<sequence length="136" mass="15601">MESRAGIAGLSDVVTKEDITMLTRQKKEKIIEKYRTHKHDTGSAEVQIAILTAEIKDLSKHLKDHAKDFSSRRGLLRKVSQRRRLLRYLHKDNEKSFTKLIKELKLKAPKLEETTVIAVEEELGLAEAEDPVVIEK</sequence>
<dbReference type="GO" id="GO:0003735">
    <property type="term" value="F:structural constituent of ribosome"/>
    <property type="evidence" value="ECO:0007669"/>
    <property type="project" value="InterPro"/>
</dbReference>
<dbReference type="CDD" id="cd00353">
    <property type="entry name" value="Ribosomal_S15p_S13e"/>
    <property type="match status" value="1"/>
</dbReference>
<dbReference type="Pfam" id="PF00312">
    <property type="entry name" value="Ribosomal_S15"/>
    <property type="match status" value="1"/>
</dbReference>
<dbReference type="Gene3D" id="6.10.250.3130">
    <property type="match status" value="1"/>
</dbReference>
<dbReference type="NCBIfam" id="TIGR00952">
    <property type="entry name" value="S15_bact"/>
    <property type="match status" value="1"/>
</dbReference>
<dbReference type="Gene3D" id="1.10.287.10">
    <property type="entry name" value="S15/NS1, RNA-binding"/>
    <property type="match status" value="1"/>
</dbReference>
<name>A0A1G2BTP6_9BACT</name>
<dbReference type="InterPro" id="IPR000589">
    <property type="entry name" value="Ribosomal_uS15"/>
</dbReference>
<dbReference type="GO" id="GO:0006412">
    <property type="term" value="P:translation"/>
    <property type="evidence" value="ECO:0007669"/>
    <property type="project" value="UniProtKB-UniRule"/>
</dbReference>
<dbReference type="Proteomes" id="UP000177349">
    <property type="component" value="Unassembled WGS sequence"/>
</dbReference>
<comment type="function">
    <text evidence="4 6">One of the primary rRNA binding proteins, it binds directly to 16S rRNA where it helps nucleate assembly of the platform of the 30S subunit by binding and bridging several RNA helices of the 16S rRNA.</text>
</comment>
<keyword evidence="4 6" id="KW-0699">rRNA-binding</keyword>
<proteinExistence type="inferred from homology"/>
<evidence type="ECO:0000313" key="7">
    <source>
        <dbReference type="EMBL" id="OGY92388.1"/>
    </source>
</evidence>
<keyword evidence="4 6" id="KW-0694">RNA-binding</keyword>
<comment type="function">
    <text evidence="4">Forms an intersubunit bridge (bridge B4) with the 23S rRNA of the 50S subunit in the ribosome.</text>
</comment>
<dbReference type="SUPFAM" id="SSF47060">
    <property type="entry name" value="S15/NS1 RNA-binding domain"/>
    <property type="match status" value="1"/>
</dbReference>
<reference evidence="7 8" key="1">
    <citation type="journal article" date="2016" name="Nat. Commun.">
        <title>Thousands of microbial genomes shed light on interconnected biogeochemical processes in an aquifer system.</title>
        <authorList>
            <person name="Anantharaman K."/>
            <person name="Brown C.T."/>
            <person name="Hug L.A."/>
            <person name="Sharon I."/>
            <person name="Castelle C.J."/>
            <person name="Probst A.J."/>
            <person name="Thomas B.C."/>
            <person name="Singh A."/>
            <person name="Wilkins M.J."/>
            <person name="Karaoz U."/>
            <person name="Brodie E.L."/>
            <person name="Williams K.H."/>
            <person name="Hubbard S.S."/>
            <person name="Banfield J.F."/>
        </authorList>
    </citation>
    <scope>NUCLEOTIDE SEQUENCE [LARGE SCALE GENOMIC DNA]</scope>
</reference>
<dbReference type="GO" id="GO:0022627">
    <property type="term" value="C:cytosolic small ribosomal subunit"/>
    <property type="evidence" value="ECO:0007669"/>
    <property type="project" value="TreeGrafter"/>
</dbReference>
<comment type="subunit">
    <text evidence="3 4">Part of the 30S ribosomal subunit. Forms a bridge to the 50S subunit in the 70S ribosome, contacting the 23S rRNA.</text>
</comment>
<keyword evidence="2 4" id="KW-0687">Ribonucleoprotein</keyword>
<evidence type="ECO:0000256" key="5">
    <source>
        <dbReference type="RuleBase" id="RU003919"/>
    </source>
</evidence>
<protein>
    <recommendedName>
        <fullName evidence="4">Small ribosomal subunit protein uS15</fullName>
    </recommendedName>
</protein>
<dbReference type="EMBL" id="MHKN01000018">
    <property type="protein sequence ID" value="OGY92388.1"/>
    <property type="molecule type" value="Genomic_DNA"/>
</dbReference>
<dbReference type="GO" id="GO:0019843">
    <property type="term" value="F:rRNA binding"/>
    <property type="evidence" value="ECO:0007669"/>
    <property type="project" value="UniProtKB-UniRule"/>
</dbReference>
<dbReference type="FunFam" id="1.10.287.10:FF:000002">
    <property type="entry name" value="30S ribosomal protein S15"/>
    <property type="match status" value="1"/>
</dbReference>